<dbReference type="PANTHER" id="PTHR13357">
    <property type="entry name" value="SH3 ADAPTER PROTEIN SPIN90 NCK INTERACTING PROTEIN WITH SH3 DOMAIN"/>
    <property type="match status" value="1"/>
</dbReference>
<feature type="region of interest" description="Disordered" evidence="1">
    <location>
        <begin position="686"/>
        <end position="820"/>
    </location>
</feature>
<evidence type="ECO:0000313" key="3">
    <source>
        <dbReference type="EMBL" id="KEF62648.1"/>
    </source>
</evidence>
<accession>A0A072PTH3</accession>
<dbReference type="InterPro" id="IPR030125">
    <property type="entry name" value="SPIN90/Ldb17"/>
</dbReference>
<dbReference type="EMBL" id="AMGV01000001">
    <property type="protein sequence ID" value="KEF62648.1"/>
    <property type="molecule type" value="Genomic_DNA"/>
</dbReference>
<comment type="caution">
    <text evidence="3">The sequence shown here is derived from an EMBL/GenBank/DDBJ whole genome shotgun (WGS) entry which is preliminary data.</text>
</comment>
<feature type="compositionally biased region" description="Polar residues" evidence="1">
    <location>
        <begin position="388"/>
        <end position="402"/>
    </location>
</feature>
<dbReference type="RefSeq" id="XP_013265238.1">
    <property type="nucleotide sequence ID" value="XM_013409784.1"/>
</dbReference>
<dbReference type="InterPro" id="IPR018556">
    <property type="entry name" value="SPIN90/Ldb17_LRD"/>
</dbReference>
<protein>
    <recommendedName>
        <fullName evidence="2">SPIN90/Ldb17 leucine-rich domain-containing protein</fullName>
    </recommendedName>
</protein>
<feature type="compositionally biased region" description="Pro residues" evidence="1">
    <location>
        <begin position="745"/>
        <end position="755"/>
    </location>
</feature>
<proteinExistence type="predicted"/>
<dbReference type="InterPro" id="IPR016024">
    <property type="entry name" value="ARM-type_fold"/>
</dbReference>
<dbReference type="Proteomes" id="UP000027920">
    <property type="component" value="Unassembled WGS sequence"/>
</dbReference>
<dbReference type="GeneID" id="25275572"/>
<gene>
    <name evidence="3" type="ORF">A1O9_00621</name>
</gene>
<dbReference type="VEuPathDB" id="FungiDB:A1O9_00621"/>
<dbReference type="GO" id="GO:0000147">
    <property type="term" value="P:actin cortical patch assembly"/>
    <property type="evidence" value="ECO:0007669"/>
    <property type="project" value="TreeGrafter"/>
</dbReference>
<dbReference type="SUPFAM" id="SSF48371">
    <property type="entry name" value="ARM repeat"/>
    <property type="match status" value="1"/>
</dbReference>
<dbReference type="OrthoDB" id="445362at2759"/>
<feature type="region of interest" description="Disordered" evidence="1">
    <location>
        <begin position="482"/>
        <end position="671"/>
    </location>
</feature>
<dbReference type="GO" id="GO:0006897">
    <property type="term" value="P:endocytosis"/>
    <property type="evidence" value="ECO:0007669"/>
    <property type="project" value="TreeGrafter"/>
</dbReference>
<feature type="region of interest" description="Disordered" evidence="1">
    <location>
        <begin position="379"/>
        <end position="429"/>
    </location>
</feature>
<sequence>MEHEVNYDFDHEDHFWHALDEIISRECENHTFIDDTLRSYLAIISSCRERFLPSDHDLGRCAFKLQDSPLFSTHSDYIRRQFVQCLIEDDEPDVVLVSTTFLLADAQTHERTYELLNDQGAFPRLVDLIQSPQQHGHEGIHRLLMELLYEMSRIQTIKSSDLAHIGDDFVKMLFEIIEQVSDDVEDPYHYPTIRVLLVLNEQFMVAAHEPSNNKPGLPLTNKVIKVLSLHGSAYKTFGENIILLLNREDETSLQLLTLKLLYLLFTTPPTYEYFYTNDLHVLVDILVRNLLDLPEEASSLRHTYLRVLYPLLEHTQLQFPPHYKRDEIRKLLLVLGGGHLADASDSQNGLHHWGHFEAVDETTKRLVKRCEGVSWLIDPRTDRPDQVESPTAETNSNPTSPISPVRSIPPELPAPRKLKKRNSSKASTLTIGQYLTPQLEGARHSSLSMMEVAAQTEKPGVITPSRNPGLKHNLRAAIMHNKKERPPPPQARRSDWTRMKAQRQPSDAEVATVGVADLNTKIDLTDQKPPALSVVPEKMTKPHQNLEKVKEREQDKHTSSPIPRTEPPPNSGHHHHIPHYKKPPPMPKARRWRGKRGKEDNESGSGPSGPRVPGRFNPNLPSIVTTSSAGEQVPTQSPFSPLEKNLSPPEPGTDDSGQAKSSVSQALEKAQASVVEAITETMEQVDLAVEAEAAEDNGPKREAGGSIDSNPKRDSLTETSSMQGEEPQHFHDALLTQPLTEPQQPSIPPPPPRPPMSRRHTGASAVERAPEPTVPQPQPQPQPRVVLTPPGQEPSRGVPGPQIALERSPFLTDEEDPDSE</sequence>
<dbReference type="PANTHER" id="PTHR13357:SF1">
    <property type="entry name" value="NCK-INTERACTING PROTEIN WITH SH3 DOMAIN"/>
    <property type="match status" value="1"/>
</dbReference>
<evidence type="ECO:0000259" key="2">
    <source>
        <dbReference type="Pfam" id="PF09431"/>
    </source>
</evidence>
<evidence type="ECO:0000256" key="1">
    <source>
        <dbReference type="SAM" id="MobiDB-lite"/>
    </source>
</evidence>
<name>A0A072PTH3_9EURO</name>
<keyword evidence="4" id="KW-1185">Reference proteome</keyword>
<evidence type="ECO:0000313" key="4">
    <source>
        <dbReference type="Proteomes" id="UP000027920"/>
    </source>
</evidence>
<feature type="domain" description="SPIN90/Ldb17 leucine-rich" evidence="2">
    <location>
        <begin position="186"/>
        <end position="328"/>
    </location>
</feature>
<organism evidence="3 4">
    <name type="scientific">Exophiala aquamarina CBS 119918</name>
    <dbReference type="NCBI Taxonomy" id="1182545"/>
    <lineage>
        <taxon>Eukaryota</taxon>
        <taxon>Fungi</taxon>
        <taxon>Dikarya</taxon>
        <taxon>Ascomycota</taxon>
        <taxon>Pezizomycotina</taxon>
        <taxon>Eurotiomycetes</taxon>
        <taxon>Chaetothyriomycetidae</taxon>
        <taxon>Chaetothyriales</taxon>
        <taxon>Herpotrichiellaceae</taxon>
        <taxon>Exophiala</taxon>
    </lineage>
</organism>
<dbReference type="STRING" id="1182545.A0A072PTH3"/>
<dbReference type="GO" id="GO:0051666">
    <property type="term" value="P:actin cortical patch localization"/>
    <property type="evidence" value="ECO:0007669"/>
    <property type="project" value="TreeGrafter"/>
</dbReference>
<feature type="compositionally biased region" description="Polar residues" evidence="1">
    <location>
        <begin position="655"/>
        <end position="665"/>
    </location>
</feature>
<dbReference type="GO" id="GO:0071933">
    <property type="term" value="F:Arp2/3 complex binding"/>
    <property type="evidence" value="ECO:0007669"/>
    <property type="project" value="TreeGrafter"/>
</dbReference>
<feature type="compositionally biased region" description="Basic and acidic residues" evidence="1">
    <location>
        <begin position="538"/>
        <end position="558"/>
    </location>
</feature>
<reference evidence="3 4" key="1">
    <citation type="submission" date="2013-03" db="EMBL/GenBank/DDBJ databases">
        <title>The Genome Sequence of Exophiala aquamarina CBS 119918.</title>
        <authorList>
            <consortium name="The Broad Institute Genomics Platform"/>
            <person name="Cuomo C."/>
            <person name="de Hoog S."/>
            <person name="Gorbushina A."/>
            <person name="Walker B."/>
            <person name="Young S.K."/>
            <person name="Zeng Q."/>
            <person name="Gargeya S."/>
            <person name="Fitzgerald M."/>
            <person name="Haas B."/>
            <person name="Abouelleil A."/>
            <person name="Allen A.W."/>
            <person name="Alvarado L."/>
            <person name="Arachchi H.M."/>
            <person name="Berlin A.M."/>
            <person name="Chapman S.B."/>
            <person name="Gainer-Dewar J."/>
            <person name="Goldberg J."/>
            <person name="Griggs A."/>
            <person name="Gujja S."/>
            <person name="Hansen M."/>
            <person name="Howarth C."/>
            <person name="Imamovic A."/>
            <person name="Ireland A."/>
            <person name="Larimer J."/>
            <person name="McCowan C."/>
            <person name="Murphy C."/>
            <person name="Pearson M."/>
            <person name="Poon T.W."/>
            <person name="Priest M."/>
            <person name="Roberts A."/>
            <person name="Saif S."/>
            <person name="Shea T."/>
            <person name="Sisk P."/>
            <person name="Sykes S."/>
            <person name="Wortman J."/>
            <person name="Nusbaum C."/>
            <person name="Birren B."/>
        </authorList>
    </citation>
    <scope>NUCLEOTIDE SEQUENCE [LARGE SCALE GENOMIC DNA]</scope>
    <source>
        <strain evidence="3 4">CBS 119918</strain>
    </source>
</reference>
<dbReference type="AlphaFoldDB" id="A0A072PTH3"/>
<dbReference type="Pfam" id="PF09431">
    <property type="entry name" value="SPIN90_LRD"/>
    <property type="match status" value="1"/>
</dbReference>
<feature type="compositionally biased region" description="Pro residues" evidence="1">
    <location>
        <begin position="772"/>
        <end position="782"/>
    </location>
</feature>
<dbReference type="HOGENOM" id="CLU_017272_0_0_1"/>
<dbReference type="GO" id="GO:0030479">
    <property type="term" value="C:actin cortical patch"/>
    <property type="evidence" value="ECO:0007669"/>
    <property type="project" value="TreeGrafter"/>
</dbReference>
<feature type="compositionally biased region" description="Polar residues" evidence="1">
    <location>
        <begin position="619"/>
        <end position="639"/>
    </location>
</feature>
<feature type="compositionally biased region" description="Low complexity" evidence="1">
    <location>
        <begin position="603"/>
        <end position="615"/>
    </location>
</feature>
<feature type="compositionally biased region" description="Basic residues" evidence="1">
    <location>
        <begin position="572"/>
        <end position="596"/>
    </location>
</feature>